<keyword evidence="3" id="KW-1185">Reference proteome</keyword>
<dbReference type="OrthoDB" id="1038436at2"/>
<feature type="signal peptide" evidence="1">
    <location>
        <begin position="1"/>
        <end position="19"/>
    </location>
</feature>
<comment type="caution">
    <text evidence="2">The sequence shown here is derived from an EMBL/GenBank/DDBJ whole genome shotgun (WGS) entry which is preliminary data.</text>
</comment>
<evidence type="ECO:0000256" key="1">
    <source>
        <dbReference type="SAM" id="SignalP"/>
    </source>
</evidence>
<keyword evidence="1" id="KW-0732">Signal</keyword>
<dbReference type="AlphaFoldDB" id="A0A317EPM9"/>
<evidence type="ECO:0000313" key="3">
    <source>
        <dbReference type="Proteomes" id="UP000245379"/>
    </source>
</evidence>
<dbReference type="RefSeq" id="WP_109926580.1">
    <property type="nucleotide sequence ID" value="NZ_QGNZ01000003.1"/>
</dbReference>
<proteinExistence type="predicted"/>
<dbReference type="Proteomes" id="UP000245379">
    <property type="component" value="Unassembled WGS sequence"/>
</dbReference>
<sequence>MKKLVIFMLAFTLTKVSLASVSFTIAPTRPFDAGLNSIVLNTQTETKVDFTLQMTRGVNSNGTYESVYAVIYFIYDVAGKQMQIAKREINSESFNNSTINSSLVLTYPKYEPNAKIMVKVDYGNDKGKQISSTNTVPYIPPTITLTEGTLIQQNDKVYIVMDGLLRHILSPVTMNKIFINNPPIIRPTQPYSNKIGSEIVATARLVSTPFDGKVYFEETIWSLSLKNGYKEIKRLRHIISPEVANMYSFKLSNLPTIPNTQGYEIGEKMILKSVVEGSLVRSNDGKLYTVIGGVARHIEKYETYTSIFNVNASIINTGYMDAIPFPVGASLRLGSRLVNDVTTGRVYLQDGNVLMYVSNMDVVNKYSFDLSKVQNINGTAGYVLGNTLL</sequence>
<evidence type="ECO:0000313" key="2">
    <source>
        <dbReference type="EMBL" id="PWS27246.1"/>
    </source>
</evidence>
<protein>
    <submittedName>
        <fullName evidence="2">Uncharacterized protein</fullName>
    </submittedName>
</protein>
<gene>
    <name evidence="2" type="ORF">DHW03_14750</name>
</gene>
<reference evidence="2 3" key="1">
    <citation type="submission" date="2018-05" db="EMBL/GenBank/DDBJ databases">
        <title>Pedobacter paludis sp. nov., isolated from wetland soil.</title>
        <authorList>
            <person name="Zhang Y."/>
            <person name="Wang G."/>
        </authorList>
    </citation>
    <scope>NUCLEOTIDE SEQUENCE [LARGE SCALE GENOMIC DNA]</scope>
    <source>
        <strain evidence="2 3">KCTC22721</strain>
    </source>
</reference>
<name>A0A317EPM9_9SPHI</name>
<feature type="chain" id="PRO_5016348223" evidence="1">
    <location>
        <begin position="20"/>
        <end position="389"/>
    </location>
</feature>
<accession>A0A317EPM9</accession>
<organism evidence="2 3">
    <name type="scientific">Pedobacter yonginense</name>
    <dbReference type="NCBI Taxonomy" id="651869"/>
    <lineage>
        <taxon>Bacteria</taxon>
        <taxon>Pseudomonadati</taxon>
        <taxon>Bacteroidota</taxon>
        <taxon>Sphingobacteriia</taxon>
        <taxon>Sphingobacteriales</taxon>
        <taxon>Sphingobacteriaceae</taxon>
        <taxon>Pedobacter</taxon>
    </lineage>
</organism>
<dbReference type="EMBL" id="QGNZ01000003">
    <property type="protein sequence ID" value="PWS27246.1"/>
    <property type="molecule type" value="Genomic_DNA"/>
</dbReference>